<organism evidence="2 3">
    <name type="scientific">Methylocaldum marinum</name>
    <dbReference type="NCBI Taxonomy" id="1432792"/>
    <lineage>
        <taxon>Bacteria</taxon>
        <taxon>Pseudomonadati</taxon>
        <taxon>Pseudomonadota</taxon>
        <taxon>Gammaproteobacteria</taxon>
        <taxon>Methylococcales</taxon>
        <taxon>Methylococcaceae</taxon>
        <taxon>Methylocaldum</taxon>
    </lineage>
</organism>
<keyword evidence="1" id="KW-1133">Transmembrane helix</keyword>
<dbReference type="EMBL" id="AP017928">
    <property type="protein sequence ID" value="BBA35518.1"/>
    <property type="molecule type" value="Genomic_DNA"/>
</dbReference>
<accession>A0A250KV30</accession>
<keyword evidence="1" id="KW-0472">Membrane</keyword>
<dbReference type="InterPro" id="IPR008727">
    <property type="entry name" value="PAAR_motif"/>
</dbReference>
<dbReference type="Pfam" id="PF05488">
    <property type="entry name" value="PAAR_motif"/>
    <property type="match status" value="1"/>
</dbReference>
<dbReference type="Proteomes" id="UP000266313">
    <property type="component" value="Chromosome"/>
</dbReference>
<name>A0A250KV30_9GAMM</name>
<feature type="transmembrane region" description="Helical" evidence="1">
    <location>
        <begin position="46"/>
        <end position="66"/>
    </location>
</feature>
<feature type="transmembrane region" description="Helical" evidence="1">
    <location>
        <begin position="186"/>
        <end position="218"/>
    </location>
</feature>
<feature type="transmembrane region" description="Helical" evidence="1">
    <location>
        <begin position="17"/>
        <end position="39"/>
    </location>
</feature>
<dbReference type="RefSeq" id="WP_119630801.1">
    <property type="nucleotide sequence ID" value="NZ_AP017928.1"/>
</dbReference>
<evidence type="ECO:0000313" key="3">
    <source>
        <dbReference type="Proteomes" id="UP000266313"/>
    </source>
</evidence>
<dbReference type="CDD" id="cd14742">
    <property type="entry name" value="PAAR_RHS"/>
    <property type="match status" value="1"/>
</dbReference>
<keyword evidence="1" id="KW-0812">Transmembrane</keyword>
<sequence>MDAQAAARFGDEIAHGFGVASMVAGAVVGALVGAAVIGAVAATGGVAAVILGGAIAAGGLSGAQLVKALATIFNLPEPTSGTLARGSPNVAINGRWAMRAGDDAAASCNGLPFNHPPWPAPVTIAQGSRRVRINGRPAARVTNKLSCGAHIKSGSPNVFIGGPDADVAAVFDLEAWLHSGLEALGAAALIGGGVLAAAAGAVAFGIFAGATAGVMAAFEGLGRLGDRLGPGYRDLLQGTAGMAALLAGPKVVRKSSHVAPEEIRPSRPLVDLLNEKWNPNNVARALAAKRGDSKLDALLTDHEYLAIRAYTSGLYKQINPALRSGNPGEWRVLADEAATGMKKMADSGYGFQGITRRDVTLTDEEIAELFPDNGIHVDNGFMSSTTKSAGVFEGNTVISVYSKTGVVIQDVSEVPWESEVLFRPGTSFNVLGKVFDHPVKGMRFIQIEEIDPI</sequence>
<evidence type="ECO:0000313" key="2">
    <source>
        <dbReference type="EMBL" id="BBA35518.1"/>
    </source>
</evidence>
<dbReference type="KEGG" id="mmai:sS8_3581"/>
<protein>
    <submittedName>
        <fullName evidence="2">PAAR motif-containing protein</fullName>
    </submittedName>
</protein>
<gene>
    <name evidence="2" type="ORF">sS8_3581</name>
</gene>
<dbReference type="PROSITE" id="PS51996">
    <property type="entry name" value="TR_MART"/>
    <property type="match status" value="1"/>
</dbReference>
<dbReference type="SUPFAM" id="SSF56399">
    <property type="entry name" value="ADP-ribosylation"/>
    <property type="match status" value="1"/>
</dbReference>
<dbReference type="OrthoDB" id="9807902at2"/>
<proteinExistence type="predicted"/>
<reference evidence="2 3" key="1">
    <citation type="submission" date="2016-12" db="EMBL/GenBank/DDBJ databases">
        <title>Genome sequencing of Methylocaldum marinum.</title>
        <authorList>
            <person name="Takeuchi M."/>
            <person name="Kamagata Y."/>
            <person name="Hiraoka S."/>
            <person name="Oshima K."/>
            <person name="Hattori M."/>
            <person name="Iwasaki W."/>
        </authorList>
    </citation>
    <scope>NUCLEOTIDE SEQUENCE [LARGE SCALE GENOMIC DNA]</scope>
    <source>
        <strain evidence="2 3">S8</strain>
    </source>
</reference>
<dbReference type="AlphaFoldDB" id="A0A250KV30"/>
<evidence type="ECO:0000256" key="1">
    <source>
        <dbReference type="SAM" id="Phobius"/>
    </source>
</evidence>
<keyword evidence="3" id="KW-1185">Reference proteome</keyword>
<dbReference type="Gene3D" id="2.60.200.60">
    <property type="match status" value="1"/>
</dbReference>
<dbReference type="Gene3D" id="3.90.176.10">
    <property type="entry name" value="Toxin ADP-ribosyltransferase, Chain A, domain 1"/>
    <property type="match status" value="1"/>
</dbReference>